<evidence type="ECO:0000259" key="8">
    <source>
        <dbReference type="PROSITE" id="PS50105"/>
    </source>
</evidence>
<evidence type="ECO:0000256" key="2">
    <source>
        <dbReference type="ARBA" id="ARBA00022679"/>
    </source>
</evidence>
<dbReference type="OrthoDB" id="266718at2759"/>
<dbReference type="InterPro" id="IPR000719">
    <property type="entry name" value="Prot_kinase_dom"/>
</dbReference>
<feature type="domain" description="Protein kinase" evidence="7">
    <location>
        <begin position="408"/>
        <end position="671"/>
    </location>
</feature>
<dbReference type="Proteomes" id="UP000238350">
    <property type="component" value="Unassembled WGS sequence"/>
</dbReference>
<dbReference type="InterPro" id="IPR011009">
    <property type="entry name" value="Kinase-like_dom_sf"/>
</dbReference>
<dbReference type="EMBL" id="NDIQ01000022">
    <property type="protein sequence ID" value="PRT56255.1"/>
    <property type="molecule type" value="Genomic_DNA"/>
</dbReference>
<protein>
    <submittedName>
        <fullName evidence="9">Protein kinase byr2</fullName>
    </submittedName>
</protein>
<feature type="domain" description="SAM" evidence="8">
    <location>
        <begin position="50"/>
        <end position="97"/>
    </location>
</feature>
<dbReference type="AlphaFoldDB" id="A0A2T0FMQ9"/>
<proteinExistence type="inferred from homology"/>
<dbReference type="FunFam" id="1.10.510.10:FF:000571">
    <property type="entry name" value="Maternal embryonic leucine zipper kinase"/>
    <property type="match status" value="1"/>
</dbReference>
<dbReference type="InterPro" id="IPR008271">
    <property type="entry name" value="Ser/Thr_kinase_AS"/>
</dbReference>
<dbReference type="Pfam" id="PF00069">
    <property type="entry name" value="Pkinase"/>
    <property type="match status" value="1"/>
</dbReference>
<keyword evidence="4 9" id="KW-0418">Kinase</keyword>
<dbReference type="PROSITE" id="PS50011">
    <property type="entry name" value="PROTEIN_KINASE_DOM"/>
    <property type="match status" value="1"/>
</dbReference>
<dbReference type="STRING" id="45607.A0A2T0FMQ9"/>
<gene>
    <name evidence="9" type="ORF">B9G98_03875</name>
</gene>
<dbReference type="RefSeq" id="XP_024666200.1">
    <property type="nucleotide sequence ID" value="XM_024810432.1"/>
</dbReference>
<reference evidence="9 10" key="1">
    <citation type="submission" date="2017-04" db="EMBL/GenBank/DDBJ databases">
        <title>Genome sequencing of [Candida] sorbophila.</title>
        <authorList>
            <person name="Ahn J.O."/>
        </authorList>
    </citation>
    <scope>NUCLEOTIDE SEQUENCE [LARGE SCALE GENOMIC DNA]</scope>
    <source>
        <strain evidence="9 10">DS02</strain>
    </source>
</reference>
<dbReference type="FunFam" id="3.30.200.20:FF:000387">
    <property type="entry name" value="Serine/threonine-protein kinase STE11"/>
    <property type="match status" value="1"/>
</dbReference>
<dbReference type="Gene3D" id="1.10.150.50">
    <property type="entry name" value="Transcription Factor, Ets-1"/>
    <property type="match status" value="1"/>
</dbReference>
<dbReference type="SMART" id="SM00220">
    <property type="entry name" value="S_TKc"/>
    <property type="match status" value="1"/>
</dbReference>
<dbReference type="InterPro" id="IPR001660">
    <property type="entry name" value="SAM"/>
</dbReference>
<dbReference type="InterPro" id="IPR017441">
    <property type="entry name" value="Protein_kinase_ATP_BS"/>
</dbReference>
<dbReference type="Pfam" id="PF00536">
    <property type="entry name" value="SAM_1"/>
    <property type="match status" value="1"/>
</dbReference>
<evidence type="ECO:0000256" key="1">
    <source>
        <dbReference type="ARBA" id="ARBA00006529"/>
    </source>
</evidence>
<dbReference type="SMART" id="SM00454">
    <property type="entry name" value="SAM"/>
    <property type="match status" value="1"/>
</dbReference>
<dbReference type="InterPro" id="IPR050538">
    <property type="entry name" value="MAP_kinase_kinase_kinase"/>
</dbReference>
<evidence type="ECO:0000256" key="4">
    <source>
        <dbReference type="ARBA" id="ARBA00022777"/>
    </source>
</evidence>
<keyword evidence="3 6" id="KW-0547">Nucleotide-binding</keyword>
<dbReference type="PROSITE" id="PS00108">
    <property type="entry name" value="PROTEIN_KINASE_ST"/>
    <property type="match status" value="1"/>
</dbReference>
<dbReference type="PANTHER" id="PTHR48016:SF56">
    <property type="entry name" value="MAPKK KINASE"/>
    <property type="match status" value="1"/>
</dbReference>
<comment type="similarity">
    <text evidence="1">Belongs to the protein kinase superfamily. STE Ser/Thr protein kinase family. MAP kinase kinase kinase subfamily.</text>
</comment>
<evidence type="ECO:0000256" key="3">
    <source>
        <dbReference type="ARBA" id="ARBA00022741"/>
    </source>
</evidence>
<dbReference type="SUPFAM" id="SSF56112">
    <property type="entry name" value="Protein kinase-like (PK-like)"/>
    <property type="match status" value="1"/>
</dbReference>
<evidence type="ECO:0000256" key="5">
    <source>
        <dbReference type="ARBA" id="ARBA00022840"/>
    </source>
</evidence>
<evidence type="ECO:0000313" key="10">
    <source>
        <dbReference type="Proteomes" id="UP000238350"/>
    </source>
</evidence>
<dbReference type="GO" id="GO:0005524">
    <property type="term" value="F:ATP binding"/>
    <property type="evidence" value="ECO:0007669"/>
    <property type="project" value="UniProtKB-UniRule"/>
</dbReference>
<dbReference type="SUPFAM" id="SSF47769">
    <property type="entry name" value="SAM/Pointed domain"/>
    <property type="match status" value="1"/>
</dbReference>
<name>A0A2T0FMQ9_9ASCO</name>
<sequence length="672" mass="73880">MKPAPLVVSLMTQSSEPSSGAADRAPLIPQPAPLSPFGSVFTDSVPAAQWDVNDVGDWLESLGCGTYRRGFENNDISGEILLELGQAELKALIDKVGDRLRVYQGIKRLQFISEAAATSAAAISASSAPSSSSALDSGPRSTGYFSSVDTFSSDRYDQDSLRFVYPDGTTRFISVANAKDATEIKLSAIRRIIPALAETALVNWTITDAENRPVSDQDIMARARTPSPTYTFYVRHSPIGEMNSPRRPAQRTSTAALRSVVSVGRPTSQQVSMNLEKYFPGVDREELQATIRNSVIVSRRLSTIRNSNRVSRRLSNLMVPSTGGETSIAPPGTVTPMRRQTATKGNRNSHATFSKRFSSLAPFGALNEDNELADENDENTLTGHAAQPVSEQEGIEELNLGDHMKAEWFRGKLIGSGSFGTVYMGVNKTTGELIAVKEVPIPKDDSGGDKQRSLKMVEALKREINFMKDFDHENIVQYLGFQTNSDSLHIFLEYVPGGSLFSILNQTGPFEDTLVRRYSRQILAGLQYLHDRHIVHRDIKGANVLVDNRGVIKISDFGLSKKAETQQLLSNRQSMQGSAFWMAPEVVRQHGGATVKADIWSFGCLLIELYTGTHPFPQLSQMQAIFKLGNHMRPEIPKDLSPSAEDFLLKTLTVDIAARPTARELLEHAFLK</sequence>
<dbReference type="Gene3D" id="1.10.510.10">
    <property type="entry name" value="Transferase(Phosphotransferase) domain 1"/>
    <property type="match status" value="1"/>
</dbReference>
<comment type="caution">
    <text evidence="9">The sequence shown here is derived from an EMBL/GenBank/DDBJ whole genome shotgun (WGS) entry which is preliminary data.</text>
</comment>
<dbReference type="GeneID" id="36517623"/>
<keyword evidence="2" id="KW-0808">Transferase</keyword>
<dbReference type="PROSITE" id="PS50105">
    <property type="entry name" value="SAM_DOMAIN"/>
    <property type="match status" value="1"/>
</dbReference>
<evidence type="ECO:0000256" key="6">
    <source>
        <dbReference type="PROSITE-ProRule" id="PRU10141"/>
    </source>
</evidence>
<accession>A0A2T0FMQ9</accession>
<dbReference type="PANTHER" id="PTHR48016">
    <property type="entry name" value="MAP KINASE KINASE KINASE SSK2-RELATED-RELATED"/>
    <property type="match status" value="1"/>
</dbReference>
<evidence type="ECO:0000313" key="9">
    <source>
        <dbReference type="EMBL" id="PRT56255.1"/>
    </source>
</evidence>
<keyword evidence="5 6" id="KW-0067">ATP-binding</keyword>
<dbReference type="InterPro" id="IPR013761">
    <property type="entry name" value="SAM/pointed_sf"/>
</dbReference>
<keyword evidence="10" id="KW-1185">Reference proteome</keyword>
<feature type="binding site" evidence="6">
    <location>
        <position position="437"/>
    </location>
    <ligand>
        <name>ATP</name>
        <dbReference type="ChEBI" id="CHEBI:30616"/>
    </ligand>
</feature>
<dbReference type="GO" id="GO:0004709">
    <property type="term" value="F:MAP kinase kinase kinase activity"/>
    <property type="evidence" value="ECO:0007669"/>
    <property type="project" value="UniProtKB-ARBA"/>
</dbReference>
<evidence type="ECO:0000259" key="7">
    <source>
        <dbReference type="PROSITE" id="PS50011"/>
    </source>
</evidence>
<dbReference type="PROSITE" id="PS00107">
    <property type="entry name" value="PROTEIN_KINASE_ATP"/>
    <property type="match status" value="1"/>
</dbReference>
<organism evidence="9 10">
    <name type="scientific">Wickerhamiella sorbophila</name>
    <dbReference type="NCBI Taxonomy" id="45607"/>
    <lineage>
        <taxon>Eukaryota</taxon>
        <taxon>Fungi</taxon>
        <taxon>Dikarya</taxon>
        <taxon>Ascomycota</taxon>
        <taxon>Saccharomycotina</taxon>
        <taxon>Dipodascomycetes</taxon>
        <taxon>Dipodascales</taxon>
        <taxon>Trichomonascaceae</taxon>
        <taxon>Wickerhamiella</taxon>
    </lineage>
</organism>